<protein>
    <submittedName>
        <fullName evidence="2">Protein kinase domain-containing protein</fullName>
    </submittedName>
</protein>
<dbReference type="Proteomes" id="UP000887576">
    <property type="component" value="Unplaced"/>
</dbReference>
<evidence type="ECO:0000313" key="2">
    <source>
        <dbReference type="WBParaSite" id="JU765_v2.g14187.t1"/>
    </source>
</evidence>
<reference evidence="2" key="1">
    <citation type="submission" date="2022-11" db="UniProtKB">
        <authorList>
            <consortium name="WormBaseParasite"/>
        </authorList>
    </citation>
    <scope>IDENTIFICATION</scope>
</reference>
<organism evidence="1 2">
    <name type="scientific">Panagrolaimus sp. JU765</name>
    <dbReference type="NCBI Taxonomy" id="591449"/>
    <lineage>
        <taxon>Eukaryota</taxon>
        <taxon>Metazoa</taxon>
        <taxon>Ecdysozoa</taxon>
        <taxon>Nematoda</taxon>
        <taxon>Chromadorea</taxon>
        <taxon>Rhabditida</taxon>
        <taxon>Tylenchina</taxon>
        <taxon>Panagrolaimomorpha</taxon>
        <taxon>Panagrolaimoidea</taxon>
        <taxon>Panagrolaimidae</taxon>
        <taxon>Panagrolaimus</taxon>
    </lineage>
</organism>
<accession>A0AC34Q956</accession>
<dbReference type="WBParaSite" id="JU765_v2.g14187.t1">
    <property type="protein sequence ID" value="JU765_v2.g14187.t1"/>
    <property type="gene ID" value="JU765_v2.g14187"/>
</dbReference>
<sequence length="592" mass="65797">MSATREKSSLVPFRKFIGRIFNNSNGNDAPDTSSKLKINEISGPFNTIHKIHVGFDGTSYSGLPEAWLEVLRRELTETDQKKNPKAVVTALKFYASAMKQSQDDKFMMTAKSVCPSDDDIDLQFDMRKLDFPSNNTPSNGTIPTSSSNASLNDQKAESPPKEDINNGRHNDNLPTPLITPPIPPARSKPREAPSVPVGKGRVPPPLPPKPNIKSAPLSSLGSTPSNSSASSTSNLAGDASSNVSSGIDVCGQLQPSIIAPPPRKNPPKFEENNHNDGYEKVIVRQRGEENRTRLTDSQVLDELKRIVNGGNPYNKYKLEQKIGVGASGTVYTARIIHGEDEGQIVAVKRMAFKSQPKKEMLLTEIKVMQQYQHPNIVNYRESYLVEEDDLWVIMDYLEGGNLTDVVVKTELDEGQIAAILKECLKALNFLHNRSIIHRDIKSDNVLLGLDGSVKLTDFGFCAQIQPGSKRNTMVGTPYWMCPEIVNKARYNYKVDIWSLGIMALEMIDGEPPYLHETPLKAIYLIAQNGKPEIKQKEKLSKEFVHLIDRCLCVNPEERADTCELLEHPFIKQAKPLSALVPYIKAVKDLKDQ</sequence>
<name>A0AC34Q956_9BILA</name>
<evidence type="ECO:0000313" key="1">
    <source>
        <dbReference type="Proteomes" id="UP000887576"/>
    </source>
</evidence>
<proteinExistence type="predicted"/>